<reference evidence="2 3" key="1">
    <citation type="journal article" date="2019" name="Int. J. Syst. Evol. Microbiol.">
        <title>The Global Catalogue of Microorganisms (GCM) 10K type strain sequencing project: providing services to taxonomists for standard genome sequencing and annotation.</title>
        <authorList>
            <consortium name="The Broad Institute Genomics Platform"/>
            <consortium name="The Broad Institute Genome Sequencing Center for Infectious Disease"/>
            <person name="Wu L."/>
            <person name="Ma J."/>
        </authorList>
    </citation>
    <scope>NUCLEOTIDE SEQUENCE [LARGE SCALE GENOMIC DNA]</scope>
    <source>
        <strain evidence="2 3">JCM 14559</strain>
    </source>
</reference>
<proteinExistence type="predicted"/>
<gene>
    <name evidence="2" type="ORF">GCM10009759_12180</name>
</gene>
<evidence type="ECO:0000313" key="3">
    <source>
        <dbReference type="Proteomes" id="UP001500897"/>
    </source>
</evidence>
<dbReference type="Pfam" id="PF03372">
    <property type="entry name" value="Exo_endo_phos"/>
    <property type="match status" value="1"/>
</dbReference>
<protein>
    <recommendedName>
        <fullName evidence="1">Endonuclease/exonuclease/phosphatase domain-containing protein</fullName>
    </recommendedName>
</protein>
<dbReference type="SUPFAM" id="SSF56219">
    <property type="entry name" value="DNase I-like"/>
    <property type="match status" value="1"/>
</dbReference>
<dbReference type="EMBL" id="BAAANS010000005">
    <property type="protein sequence ID" value="GAA2089352.1"/>
    <property type="molecule type" value="Genomic_DNA"/>
</dbReference>
<comment type="caution">
    <text evidence="2">The sequence shown here is derived from an EMBL/GenBank/DDBJ whole genome shotgun (WGS) entry which is preliminary data.</text>
</comment>
<dbReference type="InterPro" id="IPR036691">
    <property type="entry name" value="Endo/exonu/phosph_ase_sf"/>
</dbReference>
<evidence type="ECO:0000313" key="2">
    <source>
        <dbReference type="EMBL" id="GAA2089352.1"/>
    </source>
</evidence>
<dbReference type="Proteomes" id="UP001500897">
    <property type="component" value="Unassembled WGS sequence"/>
</dbReference>
<name>A0ABN2WCQ1_9ACTN</name>
<accession>A0ABN2WCQ1</accession>
<organism evidence="2 3">
    <name type="scientific">Kitasatospora saccharophila</name>
    <dbReference type="NCBI Taxonomy" id="407973"/>
    <lineage>
        <taxon>Bacteria</taxon>
        <taxon>Bacillati</taxon>
        <taxon>Actinomycetota</taxon>
        <taxon>Actinomycetes</taxon>
        <taxon>Kitasatosporales</taxon>
        <taxon>Streptomycetaceae</taxon>
        <taxon>Kitasatospora</taxon>
    </lineage>
</organism>
<dbReference type="Gene3D" id="3.60.10.10">
    <property type="entry name" value="Endonuclease/exonuclease/phosphatase"/>
    <property type="match status" value="1"/>
</dbReference>
<dbReference type="InterPro" id="IPR005135">
    <property type="entry name" value="Endo/exonuclease/phosphatase"/>
</dbReference>
<evidence type="ECO:0000259" key="1">
    <source>
        <dbReference type="Pfam" id="PF03372"/>
    </source>
</evidence>
<sequence length="336" mass="34221">MPPYSSSVPRARRRLRLVLGAAAGALLLGLVPAVRHDAEAMVGEGGPDGPAGPVGPRLTVATWNMCGEVAWGCGKYGGGEQKAEALRSLAVDHGVRAVLVQEACRGDLERARTGLGADWRLAFQPYAEVDDAGTAAPVDCGDGRGQAGIGILAAAPLTDVSPVAAPQPEHGLRRGILCATATATATGAGAASPAAPASPGTASGGGLRLCVAHLPLPPADRSDRAAELRDDQLAALLAAGTAGAPGTTGSVFGGDFNSSPPGQNGRDAWIWPAAYFDTVRECAQQEPDQRSGFAPTHQNGLKLDYLFTALPRHGCHQVDTGSSDHRAELLTVTAAL</sequence>
<keyword evidence="3" id="KW-1185">Reference proteome</keyword>
<feature type="domain" description="Endonuclease/exonuclease/phosphatase" evidence="1">
    <location>
        <begin position="61"/>
        <end position="325"/>
    </location>
</feature>
<dbReference type="RefSeq" id="WP_344550735.1">
    <property type="nucleotide sequence ID" value="NZ_BAAANS010000005.1"/>
</dbReference>